<reference evidence="2 3" key="1">
    <citation type="submission" date="2016-10" db="EMBL/GenBank/DDBJ databases">
        <authorList>
            <person name="Varghese N."/>
            <person name="Submissions S."/>
        </authorList>
    </citation>
    <scope>NUCLEOTIDE SEQUENCE [LARGE SCALE GENOMIC DNA]</scope>
    <source>
        <strain evidence="2 3">DSM 16525</strain>
    </source>
</reference>
<dbReference type="AlphaFoldDB" id="A0A511TCC6"/>
<dbReference type="Pfam" id="PF09844">
    <property type="entry name" value="DUF2071"/>
    <property type="match status" value="1"/>
</dbReference>
<name>A0A511TCC6_MYXFU</name>
<keyword evidence="3" id="KW-1185">Reference proteome</keyword>
<dbReference type="EMBL" id="BJXR01000050">
    <property type="protein sequence ID" value="GEN11829.1"/>
    <property type="molecule type" value="Genomic_DNA"/>
</dbReference>
<evidence type="ECO:0000313" key="1">
    <source>
        <dbReference type="EMBL" id="GEN11829.1"/>
    </source>
</evidence>
<proteinExistence type="predicted"/>
<protein>
    <submittedName>
        <fullName evidence="2">Uncharacterized protein YqjF, DUF2071 family</fullName>
    </submittedName>
</protein>
<evidence type="ECO:0000313" key="2">
    <source>
        <dbReference type="EMBL" id="SEU38586.1"/>
    </source>
</evidence>
<accession>A0A511TCC6</accession>
<organism evidence="1 4">
    <name type="scientific">Myxococcus fulvus</name>
    <dbReference type="NCBI Taxonomy" id="33"/>
    <lineage>
        <taxon>Bacteria</taxon>
        <taxon>Pseudomonadati</taxon>
        <taxon>Myxococcota</taxon>
        <taxon>Myxococcia</taxon>
        <taxon>Myxococcales</taxon>
        <taxon>Cystobacterineae</taxon>
        <taxon>Myxococcaceae</taxon>
        <taxon>Myxococcus</taxon>
    </lineage>
</organism>
<sequence length="229" mass="26365">MSLKDLPITLAGKLHDIEIVHFTVDLEEMKQHIPSQLKVRSVGGKSVVSLVNVTPHRMGPQFLPPVMRPTYQAFLFRTLLEDAEYNEEKKDKGLYFTAVRSPSFMARTGLKLFTDIVIESCVTTRTGNRVDLRTGDRFVRYELDDHAPVTVDPEIEDIANTLDRAYTVNEDGVVRRVVIERYRWPLKQVACKDFATNFFKSAEPRACYKVTEIIDYIWKPFEVIARPRA</sequence>
<dbReference type="InterPro" id="IPR018644">
    <property type="entry name" value="DUF2071"/>
</dbReference>
<dbReference type="OrthoDB" id="850584at2"/>
<gene>
    <name evidence="1" type="ORF">MFU01_68660</name>
    <name evidence="2" type="ORF">SAMN05443572_113119</name>
</gene>
<reference evidence="1 4" key="2">
    <citation type="submission" date="2019-07" db="EMBL/GenBank/DDBJ databases">
        <title>Whole genome shotgun sequence of Myxococcus fulvus NBRC 100333.</title>
        <authorList>
            <person name="Hosoyama A."/>
            <person name="Uohara A."/>
            <person name="Ohji S."/>
            <person name="Ichikawa N."/>
        </authorList>
    </citation>
    <scope>NUCLEOTIDE SEQUENCE [LARGE SCALE GENOMIC DNA]</scope>
    <source>
        <strain evidence="1 4">NBRC 100333</strain>
    </source>
</reference>
<comment type="caution">
    <text evidence="1">The sequence shown here is derived from an EMBL/GenBank/DDBJ whole genome shotgun (WGS) entry which is preliminary data.</text>
</comment>
<dbReference type="RefSeq" id="WP_046711870.1">
    <property type="nucleotide sequence ID" value="NZ_BJXR01000050.1"/>
</dbReference>
<dbReference type="STRING" id="1334629.MFUL124B02_10335"/>
<evidence type="ECO:0000313" key="3">
    <source>
        <dbReference type="Proteomes" id="UP000183760"/>
    </source>
</evidence>
<dbReference type="Proteomes" id="UP000321514">
    <property type="component" value="Unassembled WGS sequence"/>
</dbReference>
<dbReference type="Proteomes" id="UP000183760">
    <property type="component" value="Unassembled WGS sequence"/>
</dbReference>
<dbReference type="EMBL" id="FOIB01000013">
    <property type="protein sequence ID" value="SEU38586.1"/>
    <property type="molecule type" value="Genomic_DNA"/>
</dbReference>
<evidence type="ECO:0000313" key="4">
    <source>
        <dbReference type="Proteomes" id="UP000321514"/>
    </source>
</evidence>